<accession>A0AAV1IFF4</accession>
<dbReference type="Proteomes" id="UP001314263">
    <property type="component" value="Unassembled WGS sequence"/>
</dbReference>
<proteinExistence type="predicted"/>
<reference evidence="4 5" key="1">
    <citation type="submission" date="2023-10" db="EMBL/GenBank/DDBJ databases">
        <authorList>
            <person name="Maclean D."/>
            <person name="Macfadyen A."/>
        </authorList>
    </citation>
    <scope>NUCLEOTIDE SEQUENCE [LARGE SCALE GENOMIC DNA]</scope>
</reference>
<evidence type="ECO:0000259" key="3">
    <source>
        <dbReference type="SMART" id="SM00226"/>
    </source>
</evidence>
<organism evidence="4 5">
    <name type="scientific">Coccomyxa viridis</name>
    <dbReference type="NCBI Taxonomy" id="1274662"/>
    <lineage>
        <taxon>Eukaryota</taxon>
        <taxon>Viridiplantae</taxon>
        <taxon>Chlorophyta</taxon>
        <taxon>core chlorophytes</taxon>
        <taxon>Trebouxiophyceae</taxon>
        <taxon>Trebouxiophyceae incertae sedis</taxon>
        <taxon>Coccomyxaceae</taxon>
        <taxon>Coccomyxa</taxon>
    </lineage>
</organism>
<comment type="caution">
    <text evidence="4">The sequence shown here is derived from an EMBL/GenBank/DDBJ whole genome shotgun (WGS) entry which is preliminary data.</text>
</comment>
<name>A0AAV1IFF4_9CHLO</name>
<dbReference type="AlphaFoldDB" id="A0AAV1IFF4"/>
<dbReference type="PANTHER" id="PTHR11717:SF7">
    <property type="entry name" value="LOW MOLECULAR WEIGHT PHOSPHOTYROSINE PROTEIN PHOSPHATASE"/>
    <property type="match status" value="1"/>
</dbReference>
<evidence type="ECO:0000313" key="4">
    <source>
        <dbReference type="EMBL" id="CAK0786089.1"/>
    </source>
</evidence>
<evidence type="ECO:0000256" key="2">
    <source>
        <dbReference type="SAM" id="MobiDB-lite"/>
    </source>
</evidence>
<evidence type="ECO:0000256" key="1">
    <source>
        <dbReference type="ARBA" id="ARBA00013064"/>
    </source>
</evidence>
<dbReference type="InterPro" id="IPR023485">
    <property type="entry name" value="Ptyr_pPase"/>
</dbReference>
<dbReference type="Gene3D" id="3.40.50.2300">
    <property type="match status" value="1"/>
</dbReference>
<dbReference type="SUPFAM" id="SSF52788">
    <property type="entry name" value="Phosphotyrosine protein phosphatases I"/>
    <property type="match status" value="1"/>
</dbReference>
<dbReference type="InterPro" id="IPR036196">
    <property type="entry name" value="Ptyr_pPase_sf"/>
</dbReference>
<dbReference type="GO" id="GO:0004725">
    <property type="term" value="F:protein tyrosine phosphatase activity"/>
    <property type="evidence" value="ECO:0007669"/>
    <property type="project" value="UniProtKB-EC"/>
</dbReference>
<sequence>MFRDFGCVRCRAVLAEAIMQALLEAQEEPLDVCVASASVGPAPAGDHDTRVEAAAEEAGVQLRPRNVRVFDEVLDIVNFDLVIVLDHFDHTEVVREVAVMDSINPGGMYATRVRVLGRYAAQPSATLVAPSLREQDISDPFYDDNSGLSEAERLSLVIRQMQSACKGLLQHLIDLQHRCAAGMTMSKALQQALRCPLLSMPSECAVAPAMHRKRAQQPVWAERGEDRSETFYTIRLVKGQEKVVKRSLSGARTSRKGYWQDVANVERELRAFMGLYGIAGRMPTTRELQSRGANSLYGAIHKHGGFTALAQRLGLRPHRRAKGYWRDEDNVRQELEVLAAEQQAESLIEFIEPAQASSPQPGNAGGVLQLPSITQLDKAGRSGLKKAIYELGGRQAVAEHYSLECQLAQNERKLRTLGELSLELETCVPFILQYGVMPSRVQLLEAGRPDLVQAIKRMGGYKRVAAAMELQYLPPRRGRSKTAPWSTKSIGPDLALVQFSQAKVPSRSISSSIGSITIEGNDRGQPEQLDVSHRVRLKQLSDLQLSAPAASRSSSSNRIGSRKQHRRTDHERESHSTDETGAEADSQNNLVAPLLQRVAADVQHFVKSCGYTRMPTRGEMREAGRSELANAVTRCGGFATVARHLRLPLPETRGRKRAGVN</sequence>
<dbReference type="Pfam" id="PF01451">
    <property type="entry name" value="LMWPc"/>
    <property type="match status" value="1"/>
</dbReference>
<dbReference type="SMART" id="SM00226">
    <property type="entry name" value="LMWPc"/>
    <property type="match status" value="1"/>
</dbReference>
<feature type="domain" description="Phosphotyrosine protein phosphatase I" evidence="3">
    <location>
        <begin position="10"/>
        <end position="171"/>
    </location>
</feature>
<keyword evidence="5" id="KW-1185">Reference proteome</keyword>
<feature type="compositionally biased region" description="Basic and acidic residues" evidence="2">
    <location>
        <begin position="568"/>
        <end position="578"/>
    </location>
</feature>
<gene>
    <name evidence="4" type="ORF">CVIRNUC_009302</name>
</gene>
<dbReference type="PANTHER" id="PTHR11717">
    <property type="entry name" value="LOW MOLECULAR WEIGHT PROTEIN TYROSINE PHOSPHATASE"/>
    <property type="match status" value="1"/>
</dbReference>
<dbReference type="EC" id="3.1.3.48" evidence="1"/>
<feature type="compositionally biased region" description="Low complexity" evidence="2">
    <location>
        <begin position="546"/>
        <end position="559"/>
    </location>
</feature>
<feature type="region of interest" description="Disordered" evidence="2">
    <location>
        <begin position="542"/>
        <end position="585"/>
    </location>
</feature>
<evidence type="ECO:0000313" key="5">
    <source>
        <dbReference type="Proteomes" id="UP001314263"/>
    </source>
</evidence>
<dbReference type="InterPro" id="IPR050438">
    <property type="entry name" value="LMW_PTPase"/>
</dbReference>
<dbReference type="EMBL" id="CAUYUE010000013">
    <property type="protein sequence ID" value="CAK0786089.1"/>
    <property type="molecule type" value="Genomic_DNA"/>
</dbReference>
<protein>
    <recommendedName>
        <fullName evidence="1">protein-tyrosine-phosphatase</fullName>
        <ecNumber evidence="1">3.1.3.48</ecNumber>
    </recommendedName>
</protein>